<dbReference type="STRING" id="525904.Tter_2259"/>
<keyword evidence="2" id="KW-1185">Reference proteome</keyword>
<evidence type="ECO:0000313" key="2">
    <source>
        <dbReference type="Proteomes" id="UP000000323"/>
    </source>
</evidence>
<name>D1CHD7_THET1</name>
<dbReference type="EMBL" id="CP001826">
    <property type="protein sequence ID" value="ACZ43158.1"/>
    <property type="molecule type" value="Genomic_DNA"/>
</dbReference>
<dbReference type="AlphaFoldDB" id="D1CHD7"/>
<dbReference type="RefSeq" id="WP_012876189.1">
    <property type="nucleotide sequence ID" value="NC_013526.1"/>
</dbReference>
<protein>
    <submittedName>
        <fullName evidence="1">Uncharacterized protein</fullName>
    </submittedName>
</protein>
<dbReference type="HOGENOM" id="CLU_2557213_0_0_0"/>
<accession>D1CHD7</accession>
<dbReference type="KEGG" id="ttr:Tter_2259"/>
<proteinExistence type="predicted"/>
<evidence type="ECO:0000313" key="1">
    <source>
        <dbReference type="EMBL" id="ACZ43158.1"/>
    </source>
</evidence>
<dbReference type="Proteomes" id="UP000000323">
    <property type="component" value="Chromosome 2"/>
</dbReference>
<gene>
    <name evidence="1" type="ordered locus">Tter_2259</name>
</gene>
<reference evidence="2" key="1">
    <citation type="journal article" date="2010" name="Stand. Genomic Sci.">
        <title>Complete genome sequence of 'Thermobaculum terrenum' type strain (YNP1).</title>
        <authorList>
            <person name="Kiss H."/>
            <person name="Cleland D."/>
            <person name="Lapidus A."/>
            <person name="Lucas S."/>
            <person name="Glavina Del Rio T."/>
            <person name="Nolan M."/>
            <person name="Tice H."/>
            <person name="Han C."/>
            <person name="Goodwin L."/>
            <person name="Pitluck S."/>
            <person name="Liolios K."/>
            <person name="Ivanova N."/>
            <person name="Mavromatis K."/>
            <person name="Ovchinnikova G."/>
            <person name="Pati A."/>
            <person name="Chen A."/>
            <person name="Palaniappan K."/>
            <person name="Land M."/>
            <person name="Hauser L."/>
            <person name="Chang Y."/>
            <person name="Jeffries C."/>
            <person name="Lu M."/>
            <person name="Brettin T."/>
            <person name="Detter J."/>
            <person name="Goker M."/>
            <person name="Tindall B."/>
            <person name="Beck B."/>
            <person name="McDermott T."/>
            <person name="Woyke T."/>
            <person name="Bristow J."/>
            <person name="Eisen J."/>
            <person name="Markowitz V."/>
            <person name="Hugenholtz P."/>
            <person name="Kyrpides N."/>
            <person name="Klenk H."/>
            <person name="Cheng J."/>
        </authorList>
    </citation>
    <scope>NUCLEOTIDE SEQUENCE [LARGE SCALE GENOMIC DNA]</scope>
    <source>
        <strain evidence="2">ATCC BAA-798 / YNP1</strain>
    </source>
</reference>
<sequence length="82" mass="9082">MHQTPLFVKLEYERDAATYVNLLAIAEVDFHEEGENLVARVRYASGSGLSEVVTFHGQAAEQLLAAVNHHLIVHDEPPVSTE</sequence>
<organism evidence="1 2">
    <name type="scientific">Thermobaculum terrenum (strain ATCC BAA-798 / CCMEE 7001 / YNP1)</name>
    <dbReference type="NCBI Taxonomy" id="525904"/>
    <lineage>
        <taxon>Bacteria</taxon>
        <taxon>Bacillati</taxon>
        <taxon>Chloroflexota</taxon>
        <taxon>Chloroflexia</taxon>
        <taxon>Candidatus Thermobaculales</taxon>
        <taxon>Candidatus Thermobaculaceae</taxon>
        <taxon>Thermobaculum</taxon>
    </lineage>
</organism>